<evidence type="ECO:0000313" key="11">
    <source>
        <dbReference type="Proteomes" id="UP001285441"/>
    </source>
</evidence>
<dbReference type="PANTHER" id="PTHR47634:SF9">
    <property type="entry name" value="PROTEIN KINASE DOMAIN-CONTAINING PROTEIN-RELATED"/>
    <property type="match status" value="1"/>
</dbReference>
<sequence>MSPPAEKPVLQQIRDLLPRAASPSLVFPPAKFAVVDGSVLLEEERFELFGHGFFYPIKIGDVYDGRFQVLGNLALEPRRPSGWLATSSTEHTYVALKIFARDTRAGDDKMAENEFAMYEIVRKGKRSHPGYHHVPKALELFKLEGPGGGIHWCLVQKPMASRLLGESLLKGVIRHVLLALDYLHTECKLVHTDIKLDNILFKLPKQEGTATRVLDEFAQNEMKSPSPGKIVNGMPVYRTRLLGAVRDTGRTVLSDLGAAVPGDVKRTEQAQPDIYRAPEIWDMVEGRHLFKGHDPERNGYSTHAHLAEVVALLGPPPLDLLKKGRRSRDFFTADGQWQAGIEIPDMTLENSIKEIGGEKKASLLAFVKGMLQWRPEDRKTAAQLLEGPWLIGEYGIARR</sequence>
<evidence type="ECO:0000313" key="10">
    <source>
        <dbReference type="EMBL" id="KAK3372134.1"/>
    </source>
</evidence>
<dbReference type="GO" id="GO:0004674">
    <property type="term" value="F:protein serine/threonine kinase activity"/>
    <property type="evidence" value="ECO:0007669"/>
    <property type="project" value="UniProtKB-KW"/>
</dbReference>
<dbReference type="GO" id="GO:0050684">
    <property type="term" value="P:regulation of mRNA processing"/>
    <property type="evidence" value="ECO:0007669"/>
    <property type="project" value="TreeGrafter"/>
</dbReference>
<dbReference type="SUPFAM" id="SSF56112">
    <property type="entry name" value="Protein kinase-like (PK-like)"/>
    <property type="match status" value="1"/>
</dbReference>
<accession>A0AAE0N7B9</accession>
<dbReference type="AlphaFoldDB" id="A0AAE0N7B9"/>
<dbReference type="EC" id="2.7.11.1" evidence="1"/>
<comment type="caution">
    <text evidence="10">The sequence shown here is derived from an EMBL/GenBank/DDBJ whole genome shotgun (WGS) entry which is preliminary data.</text>
</comment>
<dbReference type="InterPro" id="IPR051334">
    <property type="entry name" value="SRPK"/>
</dbReference>
<feature type="domain" description="Protein kinase" evidence="9">
    <location>
        <begin position="43"/>
        <end position="390"/>
    </location>
</feature>
<dbReference type="PROSITE" id="PS50011">
    <property type="entry name" value="PROTEIN_KINASE_DOM"/>
    <property type="match status" value="1"/>
</dbReference>
<dbReference type="PROSITE" id="PS00108">
    <property type="entry name" value="PROTEIN_KINASE_ST"/>
    <property type="match status" value="1"/>
</dbReference>
<dbReference type="GO" id="GO:0000245">
    <property type="term" value="P:spliceosomal complex assembly"/>
    <property type="evidence" value="ECO:0007669"/>
    <property type="project" value="TreeGrafter"/>
</dbReference>
<evidence type="ECO:0000259" key="9">
    <source>
        <dbReference type="PROSITE" id="PS50011"/>
    </source>
</evidence>
<dbReference type="Gene3D" id="3.30.200.20">
    <property type="entry name" value="Phosphorylase Kinase, domain 1"/>
    <property type="match status" value="1"/>
</dbReference>
<comment type="catalytic activity">
    <reaction evidence="8">
        <text>L-seryl-[protein] + ATP = O-phospho-L-seryl-[protein] + ADP + H(+)</text>
        <dbReference type="Rhea" id="RHEA:17989"/>
        <dbReference type="Rhea" id="RHEA-COMP:9863"/>
        <dbReference type="Rhea" id="RHEA-COMP:11604"/>
        <dbReference type="ChEBI" id="CHEBI:15378"/>
        <dbReference type="ChEBI" id="CHEBI:29999"/>
        <dbReference type="ChEBI" id="CHEBI:30616"/>
        <dbReference type="ChEBI" id="CHEBI:83421"/>
        <dbReference type="ChEBI" id="CHEBI:456216"/>
        <dbReference type="EC" id="2.7.11.1"/>
    </reaction>
</comment>
<keyword evidence="5 10" id="KW-0418">Kinase</keyword>
<evidence type="ECO:0000256" key="8">
    <source>
        <dbReference type="ARBA" id="ARBA00048679"/>
    </source>
</evidence>
<evidence type="ECO:0000256" key="4">
    <source>
        <dbReference type="ARBA" id="ARBA00022741"/>
    </source>
</evidence>
<proteinExistence type="predicted"/>
<keyword evidence="4" id="KW-0547">Nucleotide-binding</keyword>
<comment type="catalytic activity">
    <reaction evidence="7">
        <text>L-threonyl-[protein] + ATP = O-phospho-L-threonyl-[protein] + ADP + H(+)</text>
        <dbReference type="Rhea" id="RHEA:46608"/>
        <dbReference type="Rhea" id="RHEA-COMP:11060"/>
        <dbReference type="Rhea" id="RHEA-COMP:11605"/>
        <dbReference type="ChEBI" id="CHEBI:15378"/>
        <dbReference type="ChEBI" id="CHEBI:30013"/>
        <dbReference type="ChEBI" id="CHEBI:30616"/>
        <dbReference type="ChEBI" id="CHEBI:61977"/>
        <dbReference type="ChEBI" id="CHEBI:456216"/>
        <dbReference type="EC" id="2.7.11.1"/>
    </reaction>
</comment>
<protein>
    <recommendedName>
        <fullName evidence="1">non-specific serine/threonine protein kinase</fullName>
        <ecNumber evidence="1">2.7.11.1</ecNumber>
    </recommendedName>
</protein>
<dbReference type="SMART" id="SM00220">
    <property type="entry name" value="S_TKc"/>
    <property type="match status" value="1"/>
</dbReference>
<reference evidence="10" key="1">
    <citation type="journal article" date="2023" name="Mol. Phylogenet. Evol.">
        <title>Genome-scale phylogeny and comparative genomics of the fungal order Sordariales.</title>
        <authorList>
            <person name="Hensen N."/>
            <person name="Bonometti L."/>
            <person name="Westerberg I."/>
            <person name="Brannstrom I.O."/>
            <person name="Guillou S."/>
            <person name="Cros-Aarteil S."/>
            <person name="Calhoun S."/>
            <person name="Haridas S."/>
            <person name="Kuo A."/>
            <person name="Mondo S."/>
            <person name="Pangilinan J."/>
            <person name="Riley R."/>
            <person name="LaButti K."/>
            <person name="Andreopoulos B."/>
            <person name="Lipzen A."/>
            <person name="Chen C."/>
            <person name="Yan M."/>
            <person name="Daum C."/>
            <person name="Ng V."/>
            <person name="Clum A."/>
            <person name="Steindorff A."/>
            <person name="Ohm R.A."/>
            <person name="Martin F."/>
            <person name="Silar P."/>
            <person name="Natvig D.O."/>
            <person name="Lalanne C."/>
            <person name="Gautier V."/>
            <person name="Ament-Velasquez S.L."/>
            <person name="Kruys A."/>
            <person name="Hutchinson M.I."/>
            <person name="Powell A.J."/>
            <person name="Barry K."/>
            <person name="Miller A.N."/>
            <person name="Grigoriev I.V."/>
            <person name="Debuchy R."/>
            <person name="Gladieux P."/>
            <person name="Hiltunen Thoren M."/>
            <person name="Johannesson H."/>
        </authorList>
    </citation>
    <scope>NUCLEOTIDE SEQUENCE</scope>
    <source>
        <strain evidence="10">CBS 232.78</strain>
    </source>
</reference>
<dbReference type="Proteomes" id="UP001285441">
    <property type="component" value="Unassembled WGS sequence"/>
</dbReference>
<keyword evidence="2" id="KW-0723">Serine/threonine-protein kinase</keyword>
<dbReference type="InterPro" id="IPR008271">
    <property type="entry name" value="Ser/Thr_kinase_AS"/>
</dbReference>
<dbReference type="EMBL" id="JAULSW010000008">
    <property type="protein sequence ID" value="KAK3372134.1"/>
    <property type="molecule type" value="Genomic_DNA"/>
</dbReference>
<keyword evidence="3" id="KW-0808">Transferase</keyword>
<evidence type="ECO:0000256" key="6">
    <source>
        <dbReference type="ARBA" id="ARBA00022840"/>
    </source>
</evidence>
<dbReference type="InterPro" id="IPR011009">
    <property type="entry name" value="Kinase-like_dom_sf"/>
</dbReference>
<evidence type="ECO:0000256" key="7">
    <source>
        <dbReference type="ARBA" id="ARBA00047899"/>
    </source>
</evidence>
<evidence type="ECO:0000256" key="1">
    <source>
        <dbReference type="ARBA" id="ARBA00012513"/>
    </source>
</evidence>
<dbReference type="GO" id="GO:0005524">
    <property type="term" value="F:ATP binding"/>
    <property type="evidence" value="ECO:0007669"/>
    <property type="project" value="UniProtKB-KW"/>
</dbReference>
<gene>
    <name evidence="10" type="ORF">B0H63DRAFT_496785</name>
</gene>
<evidence type="ECO:0000256" key="3">
    <source>
        <dbReference type="ARBA" id="ARBA00022679"/>
    </source>
</evidence>
<dbReference type="PANTHER" id="PTHR47634">
    <property type="entry name" value="PROTEIN KINASE DOMAIN-CONTAINING PROTEIN-RELATED"/>
    <property type="match status" value="1"/>
</dbReference>
<evidence type="ECO:0000256" key="2">
    <source>
        <dbReference type="ARBA" id="ARBA00022527"/>
    </source>
</evidence>
<organism evidence="10 11">
    <name type="scientific">Podospora didyma</name>
    <dbReference type="NCBI Taxonomy" id="330526"/>
    <lineage>
        <taxon>Eukaryota</taxon>
        <taxon>Fungi</taxon>
        <taxon>Dikarya</taxon>
        <taxon>Ascomycota</taxon>
        <taxon>Pezizomycotina</taxon>
        <taxon>Sordariomycetes</taxon>
        <taxon>Sordariomycetidae</taxon>
        <taxon>Sordariales</taxon>
        <taxon>Podosporaceae</taxon>
        <taxon>Podospora</taxon>
    </lineage>
</organism>
<name>A0AAE0N7B9_9PEZI</name>
<dbReference type="InterPro" id="IPR000719">
    <property type="entry name" value="Prot_kinase_dom"/>
</dbReference>
<dbReference type="Gene3D" id="1.10.510.10">
    <property type="entry name" value="Transferase(Phosphotransferase) domain 1"/>
    <property type="match status" value="2"/>
</dbReference>
<keyword evidence="6" id="KW-0067">ATP-binding</keyword>
<reference evidence="10" key="2">
    <citation type="submission" date="2023-06" db="EMBL/GenBank/DDBJ databases">
        <authorList>
            <consortium name="Lawrence Berkeley National Laboratory"/>
            <person name="Haridas S."/>
            <person name="Hensen N."/>
            <person name="Bonometti L."/>
            <person name="Westerberg I."/>
            <person name="Brannstrom I.O."/>
            <person name="Guillou S."/>
            <person name="Cros-Aarteil S."/>
            <person name="Calhoun S."/>
            <person name="Kuo A."/>
            <person name="Mondo S."/>
            <person name="Pangilinan J."/>
            <person name="Riley R."/>
            <person name="LaButti K."/>
            <person name="Andreopoulos B."/>
            <person name="Lipzen A."/>
            <person name="Chen C."/>
            <person name="Yanf M."/>
            <person name="Daum C."/>
            <person name="Ng V."/>
            <person name="Clum A."/>
            <person name="Steindorff A."/>
            <person name="Ohm R."/>
            <person name="Martin F."/>
            <person name="Silar P."/>
            <person name="Natvig D."/>
            <person name="Lalanne C."/>
            <person name="Gautier V."/>
            <person name="Ament-velasquez S.L."/>
            <person name="Kruys A."/>
            <person name="Hutchinson M.I."/>
            <person name="Powell A.J."/>
            <person name="Barry K."/>
            <person name="Miller A.N."/>
            <person name="Grigoriev I.V."/>
            <person name="Debuchy R."/>
            <person name="Gladieux P."/>
            <person name="Thoren M.H."/>
            <person name="Johannesson H."/>
        </authorList>
    </citation>
    <scope>NUCLEOTIDE SEQUENCE</scope>
    <source>
        <strain evidence="10">CBS 232.78</strain>
    </source>
</reference>
<keyword evidence="11" id="KW-1185">Reference proteome</keyword>
<evidence type="ECO:0000256" key="5">
    <source>
        <dbReference type="ARBA" id="ARBA00022777"/>
    </source>
</evidence>